<evidence type="ECO:0000313" key="2">
    <source>
        <dbReference type="Proteomes" id="UP001209885"/>
    </source>
</evidence>
<sequence>MKKIFIYIILILSVTLNSCQEENTEIQNPSVEEAFTSGSETSIIIKQVTYNDGSDDNIITGGSCVSLELPVTVIVNGEELIINNEEGFDRVEKIIDQYDDDEDSINIIFPVTVILSNHSEIIVTNEEAFEDLIDDCIEDGFDDDIECIDFEYPVELTIYDTQNQFLENLTIENDKDFHLFIENLEDDYLVSIGFPITLILADGSSSQVNNNIELQELIENSEDTCDEDDDMDFDDDDVETAEIDSLLMSGQWVITYFFDETDQTELFNNWWFDFAEDEVLTASNGTDSFNGSWESYGDSGVLELEIDFDSDDPVRLLNREWEVIEYTESKIELRKSGDDDTITVVFEKI</sequence>
<protein>
    <recommendedName>
        <fullName evidence="3">Lipocalin-like domain-containing protein</fullName>
    </recommendedName>
</protein>
<gene>
    <name evidence="1" type="ORF">OO013_09520</name>
</gene>
<proteinExistence type="predicted"/>
<accession>A0ABT3RQP7</accession>
<dbReference type="RefSeq" id="WP_266056570.1">
    <property type="nucleotide sequence ID" value="NZ_JAPFQN010000005.1"/>
</dbReference>
<organism evidence="1 2">
    <name type="scientific">Mangrovivirga halotolerans</name>
    <dbReference type="NCBI Taxonomy" id="2993936"/>
    <lineage>
        <taxon>Bacteria</taxon>
        <taxon>Pseudomonadati</taxon>
        <taxon>Bacteroidota</taxon>
        <taxon>Cytophagia</taxon>
        <taxon>Cytophagales</taxon>
        <taxon>Mangrovivirgaceae</taxon>
        <taxon>Mangrovivirga</taxon>
    </lineage>
</organism>
<comment type="caution">
    <text evidence="1">The sequence shown here is derived from an EMBL/GenBank/DDBJ whole genome shotgun (WGS) entry which is preliminary data.</text>
</comment>
<dbReference type="Proteomes" id="UP001209885">
    <property type="component" value="Unassembled WGS sequence"/>
</dbReference>
<name>A0ABT3RQP7_9BACT</name>
<keyword evidence="2" id="KW-1185">Reference proteome</keyword>
<dbReference type="EMBL" id="JAPFQN010000005">
    <property type="protein sequence ID" value="MCX2744104.1"/>
    <property type="molecule type" value="Genomic_DNA"/>
</dbReference>
<evidence type="ECO:0008006" key="3">
    <source>
        <dbReference type="Google" id="ProtNLM"/>
    </source>
</evidence>
<reference evidence="1 2" key="1">
    <citation type="submission" date="2022-11" db="EMBL/GenBank/DDBJ databases">
        <title>The characterization of three novel Bacteroidetes species and genomic analysis of their roles in tidal elemental geochemical cycles.</title>
        <authorList>
            <person name="Ma K."/>
        </authorList>
    </citation>
    <scope>NUCLEOTIDE SEQUENCE [LARGE SCALE GENOMIC DNA]</scope>
    <source>
        <strain evidence="1 2">M17</strain>
    </source>
</reference>
<evidence type="ECO:0000313" key="1">
    <source>
        <dbReference type="EMBL" id="MCX2744104.1"/>
    </source>
</evidence>